<evidence type="ECO:0000313" key="2">
    <source>
        <dbReference type="Proteomes" id="UP000646911"/>
    </source>
</evidence>
<dbReference type="RefSeq" id="WP_186955227.1">
    <property type="nucleotide sequence ID" value="NZ_JACOFX010000011.1"/>
</dbReference>
<organism evidence="1 2">
    <name type="scientific">Undibacterium umbellatum</name>
    <dbReference type="NCBI Taxonomy" id="2762300"/>
    <lineage>
        <taxon>Bacteria</taxon>
        <taxon>Pseudomonadati</taxon>
        <taxon>Pseudomonadota</taxon>
        <taxon>Betaproteobacteria</taxon>
        <taxon>Burkholderiales</taxon>
        <taxon>Oxalobacteraceae</taxon>
        <taxon>Undibacterium</taxon>
    </lineage>
</organism>
<gene>
    <name evidence="1" type="ORF">H8L47_19260</name>
</gene>
<dbReference type="Proteomes" id="UP000646911">
    <property type="component" value="Unassembled WGS sequence"/>
</dbReference>
<comment type="caution">
    <text evidence="1">The sequence shown here is derived from an EMBL/GenBank/DDBJ whole genome shotgun (WGS) entry which is preliminary data.</text>
</comment>
<sequence length="114" mass="12478">MSKITISIATPTRSLEAVKLIRAVVGLSIDSIVSKLSSGKDGIFFCGELFLNDHPEADHNIRALLSGLTSLGLEPFIMEISEYESWDEVENFDSVRISVKELIGGLDDAAGRYF</sequence>
<proteinExistence type="predicted"/>
<dbReference type="EMBL" id="JACOFX010000011">
    <property type="protein sequence ID" value="MBC3909709.1"/>
    <property type="molecule type" value="Genomic_DNA"/>
</dbReference>
<protein>
    <submittedName>
        <fullName evidence="1">Uncharacterized protein</fullName>
    </submittedName>
</protein>
<keyword evidence="2" id="KW-1185">Reference proteome</keyword>
<evidence type="ECO:0000313" key="1">
    <source>
        <dbReference type="EMBL" id="MBC3909709.1"/>
    </source>
</evidence>
<name>A0ABR6ZD76_9BURK</name>
<accession>A0ABR6ZD76</accession>
<reference evidence="1 2" key="1">
    <citation type="submission" date="2020-08" db="EMBL/GenBank/DDBJ databases">
        <title>Novel species isolated from subtropical streams in China.</title>
        <authorList>
            <person name="Lu H."/>
        </authorList>
    </citation>
    <scope>NUCLEOTIDE SEQUENCE [LARGE SCALE GENOMIC DNA]</scope>
    <source>
        <strain evidence="1 2">NL8W</strain>
    </source>
</reference>